<feature type="transmembrane region" description="Helical" evidence="8">
    <location>
        <begin position="316"/>
        <end position="334"/>
    </location>
</feature>
<evidence type="ECO:0000313" key="10">
    <source>
        <dbReference type="EMBL" id="MEW9624404.1"/>
    </source>
</evidence>
<keyword evidence="6 8" id="KW-1133">Transmembrane helix</keyword>
<feature type="domain" description="Glycosyltransferase RgtA/B/C/D-like" evidence="9">
    <location>
        <begin position="77"/>
        <end position="224"/>
    </location>
</feature>
<dbReference type="InterPro" id="IPR038731">
    <property type="entry name" value="RgtA/B/C-like"/>
</dbReference>
<dbReference type="EMBL" id="JBFOHL010000007">
    <property type="protein sequence ID" value="MEW9624404.1"/>
    <property type="molecule type" value="Genomic_DNA"/>
</dbReference>
<keyword evidence="7 8" id="KW-0472">Membrane</keyword>
<feature type="transmembrane region" description="Helical" evidence="8">
    <location>
        <begin position="273"/>
        <end position="295"/>
    </location>
</feature>
<reference evidence="10 11" key="1">
    <citation type="submission" date="2024-06" db="EMBL/GenBank/DDBJ databases">
        <authorList>
            <person name="Woo H."/>
        </authorList>
    </citation>
    <scope>NUCLEOTIDE SEQUENCE [LARGE SCALE GENOMIC DNA]</scope>
    <source>
        <strain evidence="10 11">S2-g</strain>
    </source>
</reference>
<evidence type="ECO:0000256" key="1">
    <source>
        <dbReference type="ARBA" id="ARBA00004651"/>
    </source>
</evidence>
<feature type="transmembrane region" description="Helical" evidence="8">
    <location>
        <begin position="153"/>
        <end position="170"/>
    </location>
</feature>
<dbReference type="InterPro" id="IPR050297">
    <property type="entry name" value="LipidA_mod_glycosyltrf_83"/>
</dbReference>
<sequence length="507" mass="56172">MIGGIDARAINRGAAPPRTSRTLLWIVVLGILLGFTFQGSRGLWGPDEGRYVDAALQMMDSGNYMVPAYSPAELNFSKPPLTYWVIAGSMQLFGRNTWAARLPYALAYLATLLILFAMGRKVCPGKPWLAPLVYATSLFPFLTSNIISTDVLLTLAESVAVLGFMMFAWPDSVLQRRYGRLLMWLGFGLAFLIKGPPGLLPLLAIIAFTVLCDGWRAAGRLFAAGDLLVFLVVGFTWYVLVISRYSGLLHYFIHDEVYGRIFTNMYVRHSGSFGWIVVYAPVLIFGTLPWWGGAVRAVKVAASPSSWRTWREKRSIRLLLFLWFVLPFVVFCLAKSRLPLYLLPLFLPLALLVASRMAPAFDLASRRNAFLLAAWVGTLLSIKAVTAYAYGAHIDDDVGAREVATAAVGIDYRALVFVEKATDSYAIEEQTPWGMRLYLGKPVYGIRWMDADAATQICAAIKAQGQSLLLIDRGISREDLERALGHCQASATPAGAWRKYLLFVAHD</sequence>
<dbReference type="Proteomes" id="UP001556170">
    <property type="component" value="Unassembled WGS sequence"/>
</dbReference>
<gene>
    <name evidence="10" type="ORF">ABQJ56_09180</name>
</gene>
<comment type="subcellular location">
    <subcellularLocation>
        <location evidence="1">Cell membrane</location>
        <topology evidence="1">Multi-pass membrane protein</topology>
    </subcellularLocation>
</comment>
<dbReference type="Pfam" id="PF13231">
    <property type="entry name" value="PMT_2"/>
    <property type="match status" value="1"/>
</dbReference>
<evidence type="ECO:0000256" key="7">
    <source>
        <dbReference type="ARBA" id="ARBA00023136"/>
    </source>
</evidence>
<organism evidence="10 11">
    <name type="scientific">Rhodanobacter geophilus</name>
    <dbReference type="NCBI Taxonomy" id="3162488"/>
    <lineage>
        <taxon>Bacteria</taxon>
        <taxon>Pseudomonadati</taxon>
        <taxon>Pseudomonadota</taxon>
        <taxon>Gammaproteobacteria</taxon>
        <taxon>Lysobacterales</taxon>
        <taxon>Rhodanobacteraceae</taxon>
        <taxon>Rhodanobacter</taxon>
    </lineage>
</organism>
<proteinExistence type="predicted"/>
<evidence type="ECO:0000256" key="8">
    <source>
        <dbReference type="SAM" id="Phobius"/>
    </source>
</evidence>
<evidence type="ECO:0000256" key="5">
    <source>
        <dbReference type="ARBA" id="ARBA00022692"/>
    </source>
</evidence>
<feature type="transmembrane region" description="Helical" evidence="8">
    <location>
        <begin position="340"/>
        <end position="358"/>
    </location>
</feature>
<dbReference type="EC" id="2.4.-.-" evidence="10"/>
<feature type="transmembrane region" description="Helical" evidence="8">
    <location>
        <begin position="98"/>
        <end position="116"/>
    </location>
</feature>
<dbReference type="PANTHER" id="PTHR33908:SF3">
    <property type="entry name" value="UNDECAPRENYL PHOSPHATE-ALPHA-4-AMINO-4-DEOXY-L-ARABINOSE ARABINOSYL TRANSFERASE"/>
    <property type="match status" value="1"/>
</dbReference>
<dbReference type="PANTHER" id="PTHR33908">
    <property type="entry name" value="MANNOSYLTRANSFERASE YKCB-RELATED"/>
    <property type="match status" value="1"/>
</dbReference>
<feature type="transmembrane region" description="Helical" evidence="8">
    <location>
        <begin position="22"/>
        <end position="40"/>
    </location>
</feature>
<keyword evidence="5 8" id="KW-0812">Transmembrane</keyword>
<keyword evidence="3 10" id="KW-0328">Glycosyltransferase</keyword>
<evidence type="ECO:0000259" key="9">
    <source>
        <dbReference type="Pfam" id="PF13231"/>
    </source>
</evidence>
<keyword evidence="2" id="KW-1003">Cell membrane</keyword>
<evidence type="ECO:0000256" key="4">
    <source>
        <dbReference type="ARBA" id="ARBA00022679"/>
    </source>
</evidence>
<evidence type="ECO:0000256" key="3">
    <source>
        <dbReference type="ARBA" id="ARBA00022676"/>
    </source>
</evidence>
<keyword evidence="11" id="KW-1185">Reference proteome</keyword>
<name>A0ABV3QPR8_9GAMM</name>
<evidence type="ECO:0000313" key="11">
    <source>
        <dbReference type="Proteomes" id="UP001556170"/>
    </source>
</evidence>
<keyword evidence="4 10" id="KW-0808">Transferase</keyword>
<evidence type="ECO:0000256" key="6">
    <source>
        <dbReference type="ARBA" id="ARBA00022989"/>
    </source>
</evidence>
<comment type="caution">
    <text evidence="10">The sequence shown here is derived from an EMBL/GenBank/DDBJ whole genome shotgun (WGS) entry which is preliminary data.</text>
</comment>
<dbReference type="RefSeq" id="WP_367844711.1">
    <property type="nucleotide sequence ID" value="NZ_JBFOHL010000007.1"/>
</dbReference>
<dbReference type="GO" id="GO:0016757">
    <property type="term" value="F:glycosyltransferase activity"/>
    <property type="evidence" value="ECO:0007669"/>
    <property type="project" value="UniProtKB-KW"/>
</dbReference>
<evidence type="ECO:0000256" key="2">
    <source>
        <dbReference type="ARBA" id="ARBA00022475"/>
    </source>
</evidence>
<feature type="transmembrane region" description="Helical" evidence="8">
    <location>
        <begin position="370"/>
        <end position="391"/>
    </location>
</feature>
<protein>
    <submittedName>
        <fullName evidence="10">ArnT family glycosyltransferase</fullName>
        <ecNumber evidence="10">2.4.-.-</ecNumber>
    </submittedName>
</protein>
<accession>A0ABV3QPR8</accession>
<feature type="transmembrane region" description="Helical" evidence="8">
    <location>
        <begin position="227"/>
        <end position="253"/>
    </location>
</feature>